<evidence type="ECO:0000256" key="3">
    <source>
        <dbReference type="ARBA" id="ARBA00022448"/>
    </source>
</evidence>
<comment type="subcellular location">
    <subcellularLocation>
        <location evidence="1">Membrane</location>
        <topology evidence="1">Multi-pass membrane protein</topology>
    </subcellularLocation>
</comment>
<organism evidence="13 14">
    <name type="scientific">Halomonas aestuarii</name>
    <dbReference type="NCBI Taxonomy" id="1897729"/>
    <lineage>
        <taxon>Bacteria</taxon>
        <taxon>Pseudomonadati</taxon>
        <taxon>Pseudomonadota</taxon>
        <taxon>Gammaproteobacteria</taxon>
        <taxon>Oceanospirillales</taxon>
        <taxon>Halomonadaceae</taxon>
        <taxon>Halomonas</taxon>
    </lineage>
</organism>
<dbReference type="InterPro" id="IPR027470">
    <property type="entry name" value="Cation_efflux_CTD"/>
</dbReference>
<evidence type="ECO:0000259" key="12">
    <source>
        <dbReference type="Pfam" id="PF16916"/>
    </source>
</evidence>
<evidence type="ECO:0000256" key="8">
    <source>
        <dbReference type="ARBA" id="ARBA00023136"/>
    </source>
</evidence>
<dbReference type="Pfam" id="PF01545">
    <property type="entry name" value="Cation_efflux"/>
    <property type="match status" value="1"/>
</dbReference>
<evidence type="ECO:0000259" key="11">
    <source>
        <dbReference type="Pfam" id="PF01545"/>
    </source>
</evidence>
<dbReference type="InterPro" id="IPR050681">
    <property type="entry name" value="CDF/SLC30A"/>
</dbReference>
<evidence type="ECO:0000313" key="13">
    <source>
        <dbReference type="EMBL" id="APE31570.1"/>
    </source>
</evidence>
<dbReference type="KEGG" id="hsi:BOX17_11795"/>
<evidence type="ECO:0000256" key="5">
    <source>
        <dbReference type="ARBA" id="ARBA00022906"/>
    </source>
</evidence>
<dbReference type="SUPFAM" id="SSF160240">
    <property type="entry name" value="Cation efflux protein cytoplasmic domain-like"/>
    <property type="match status" value="1"/>
</dbReference>
<keyword evidence="6 10" id="KW-1133">Transmembrane helix</keyword>
<feature type="domain" description="Cation efflux protein cytoplasmic" evidence="12">
    <location>
        <begin position="230"/>
        <end position="294"/>
    </location>
</feature>
<feature type="transmembrane region" description="Helical" evidence="10">
    <location>
        <begin position="159"/>
        <end position="181"/>
    </location>
</feature>
<protein>
    <submittedName>
        <fullName evidence="13">Cation transporter</fullName>
    </submittedName>
</protein>
<keyword evidence="5" id="KW-0864">Zinc transport</keyword>
<dbReference type="RefSeq" id="WP_071944819.1">
    <property type="nucleotide sequence ID" value="NZ_CP018139.1"/>
</dbReference>
<evidence type="ECO:0000256" key="4">
    <source>
        <dbReference type="ARBA" id="ARBA00022692"/>
    </source>
</evidence>
<dbReference type="SUPFAM" id="SSF161111">
    <property type="entry name" value="Cation efflux protein transmembrane domain-like"/>
    <property type="match status" value="1"/>
</dbReference>
<feature type="transmembrane region" description="Helical" evidence="10">
    <location>
        <begin position="91"/>
        <end position="110"/>
    </location>
</feature>
<evidence type="ECO:0000313" key="14">
    <source>
        <dbReference type="Proteomes" id="UP000181985"/>
    </source>
</evidence>
<name>A0A1J0VHT1_9GAMM</name>
<gene>
    <name evidence="13" type="ORF">BOX17_11795</name>
</gene>
<dbReference type="Gene3D" id="1.20.1510.10">
    <property type="entry name" value="Cation efflux protein transmembrane domain"/>
    <property type="match status" value="1"/>
</dbReference>
<feature type="transmembrane region" description="Helical" evidence="10">
    <location>
        <begin position="24"/>
        <end position="44"/>
    </location>
</feature>
<feature type="transmembrane region" description="Helical" evidence="10">
    <location>
        <begin position="50"/>
        <end position="71"/>
    </location>
</feature>
<dbReference type="InterPro" id="IPR058533">
    <property type="entry name" value="Cation_efflux_TM"/>
</dbReference>
<dbReference type="PANTHER" id="PTHR11562:SF17">
    <property type="entry name" value="RE54080P-RELATED"/>
    <property type="match status" value="1"/>
</dbReference>
<dbReference type="GO" id="GO:0005385">
    <property type="term" value="F:zinc ion transmembrane transporter activity"/>
    <property type="evidence" value="ECO:0007669"/>
    <property type="project" value="TreeGrafter"/>
</dbReference>
<feature type="transmembrane region" description="Helical" evidence="10">
    <location>
        <begin position="122"/>
        <end position="147"/>
    </location>
</feature>
<dbReference type="InterPro" id="IPR027469">
    <property type="entry name" value="Cation_efflux_TMD_sf"/>
</dbReference>
<keyword evidence="5" id="KW-0862">Zinc</keyword>
<evidence type="ECO:0000256" key="1">
    <source>
        <dbReference type="ARBA" id="ARBA00004141"/>
    </source>
</evidence>
<dbReference type="NCBIfam" id="TIGR01297">
    <property type="entry name" value="CDF"/>
    <property type="match status" value="1"/>
</dbReference>
<dbReference type="InterPro" id="IPR036837">
    <property type="entry name" value="Cation_efflux_CTD_sf"/>
</dbReference>
<feature type="region of interest" description="Disordered" evidence="9">
    <location>
        <begin position="296"/>
        <end position="315"/>
    </location>
</feature>
<keyword evidence="3" id="KW-0813">Transport</keyword>
<dbReference type="GO" id="GO:0005886">
    <property type="term" value="C:plasma membrane"/>
    <property type="evidence" value="ECO:0007669"/>
    <property type="project" value="TreeGrafter"/>
</dbReference>
<evidence type="ECO:0000256" key="7">
    <source>
        <dbReference type="ARBA" id="ARBA00023065"/>
    </source>
</evidence>
<keyword evidence="8 10" id="KW-0472">Membrane</keyword>
<comment type="similarity">
    <text evidence="2">Belongs to the cation diffusion facilitator (CDF) transporter (TC 2.A.4) family. SLC30A subfamily.</text>
</comment>
<proteinExistence type="inferred from homology"/>
<keyword evidence="14" id="KW-1185">Reference proteome</keyword>
<keyword evidence="7" id="KW-0406">Ion transport</keyword>
<dbReference type="InterPro" id="IPR002524">
    <property type="entry name" value="Cation_efflux"/>
</dbReference>
<dbReference type="Proteomes" id="UP000181985">
    <property type="component" value="Chromosome"/>
</dbReference>
<evidence type="ECO:0000256" key="10">
    <source>
        <dbReference type="SAM" id="Phobius"/>
    </source>
</evidence>
<feature type="domain" description="Cation efflux protein transmembrane" evidence="11">
    <location>
        <begin position="25"/>
        <end position="215"/>
    </location>
</feature>
<reference evidence="14" key="1">
    <citation type="submission" date="2016-11" db="EMBL/GenBank/DDBJ databases">
        <title>Halolamina sediminis sp. nov., an extremely halophilic archaeon isolated from solar salt.</title>
        <authorList>
            <person name="Koh H.-W."/>
            <person name="Rani S."/>
            <person name="Park S.-J."/>
        </authorList>
    </citation>
    <scope>NUCLEOTIDE SEQUENCE [LARGE SCALE GENOMIC DNA]</scope>
    <source>
        <strain evidence="14">Hb3</strain>
    </source>
</reference>
<evidence type="ECO:0000256" key="6">
    <source>
        <dbReference type="ARBA" id="ARBA00022989"/>
    </source>
</evidence>
<dbReference type="Pfam" id="PF16916">
    <property type="entry name" value="ZT_dimer"/>
    <property type="match status" value="1"/>
</dbReference>
<accession>A0A1J0VHT1</accession>
<dbReference type="OrthoDB" id="9809646at2"/>
<dbReference type="EMBL" id="CP018139">
    <property type="protein sequence ID" value="APE31570.1"/>
    <property type="molecule type" value="Genomic_DNA"/>
</dbReference>
<sequence length="315" mass="34237">MSHDHHHHSHHHAPHTGQDSQRRLLWAILLTGGFMVAEVVGGILSGSLALLADAGHMLTDTAALTLAWFAARISRRPADDKRSFGYHRVQILAAFVNGLTLIAIVAWILIEAIRRLLSPMEVMGSTMLAIAGLGLLVNVAVFAILHFGDRDNLNIRGAALHVLGDLLGSVAAIVAALVILATGWMPIDPLLSVLVAMLILRSAWRLTRESGHILLEGAPDDLDAATLRREIPEQLEAVCNVHHVHVWSLTPGRHLVSLHAAIDEGEDRQATLVAIRSLLVERYGLHHATIQLESRHHCADEPVSGETHDDAPPRP</sequence>
<keyword evidence="4 10" id="KW-0812">Transmembrane</keyword>
<dbReference type="AlphaFoldDB" id="A0A1J0VHT1"/>
<dbReference type="PANTHER" id="PTHR11562">
    <property type="entry name" value="CATION EFFLUX PROTEIN/ ZINC TRANSPORTER"/>
    <property type="match status" value="1"/>
</dbReference>
<evidence type="ECO:0000256" key="2">
    <source>
        <dbReference type="ARBA" id="ARBA00008873"/>
    </source>
</evidence>
<evidence type="ECO:0000256" key="9">
    <source>
        <dbReference type="SAM" id="MobiDB-lite"/>
    </source>
</evidence>